<gene>
    <name evidence="2" type="ORF">AAY42_05655</name>
</gene>
<proteinExistence type="predicted"/>
<dbReference type="OrthoDB" id="370541at2"/>
<evidence type="ECO:0000313" key="3">
    <source>
        <dbReference type="Proteomes" id="UP000050827"/>
    </source>
</evidence>
<dbReference type="InterPro" id="IPR018392">
    <property type="entry name" value="LysM"/>
</dbReference>
<evidence type="ECO:0000259" key="1">
    <source>
        <dbReference type="PROSITE" id="PS51782"/>
    </source>
</evidence>
<dbReference type="PATRIC" id="fig|1547436.3.peg.1174"/>
<dbReference type="SUPFAM" id="SSF54106">
    <property type="entry name" value="LysM domain"/>
    <property type="match status" value="1"/>
</dbReference>
<dbReference type="AlphaFoldDB" id="A0A0Q1BGF9"/>
<organism evidence="2 3">
    <name type="scientific">Flagellimonas eckloniae</name>
    <dbReference type="NCBI Taxonomy" id="346185"/>
    <lineage>
        <taxon>Bacteria</taxon>
        <taxon>Pseudomonadati</taxon>
        <taxon>Bacteroidota</taxon>
        <taxon>Flavobacteriia</taxon>
        <taxon>Flavobacteriales</taxon>
        <taxon>Flavobacteriaceae</taxon>
        <taxon>Flagellimonas</taxon>
    </lineage>
</organism>
<accession>A0A0Q1BGF9</accession>
<reference evidence="2 3" key="1">
    <citation type="submission" date="2015-04" db="EMBL/GenBank/DDBJ databases">
        <title>Complete genome of flavobacterium.</title>
        <authorList>
            <person name="Kwon Y.M."/>
            <person name="Kim S.-J."/>
        </authorList>
    </citation>
    <scope>NUCLEOTIDE SEQUENCE [LARGE SCALE GENOMIC DNA]</scope>
    <source>
        <strain evidence="2 3">DK169</strain>
    </source>
</reference>
<keyword evidence="3" id="KW-1185">Reference proteome</keyword>
<sequence length="126" mass="13767">MSAKAKYQAVLDLGQELGIKDGDVSEDGGVLKIKGVANTPYEKNAIWDKIKEIGGQSPSDVKANISVADDSVYHRHTVKSGESLSKIAKHYYGDAMKYNKIFDANTNILKNPDVIHPDQVLVIPNI</sequence>
<evidence type="ECO:0000313" key="2">
    <source>
        <dbReference type="EMBL" id="KQC29434.1"/>
    </source>
</evidence>
<dbReference type="PROSITE" id="PS51782">
    <property type="entry name" value="LYSM"/>
    <property type="match status" value="1"/>
</dbReference>
<dbReference type="Proteomes" id="UP000050827">
    <property type="component" value="Unassembled WGS sequence"/>
</dbReference>
<dbReference type="EMBL" id="LCTZ01000002">
    <property type="protein sequence ID" value="KQC29434.1"/>
    <property type="molecule type" value="Genomic_DNA"/>
</dbReference>
<dbReference type="Pfam" id="PF01476">
    <property type="entry name" value="LysM"/>
    <property type="match status" value="1"/>
</dbReference>
<comment type="caution">
    <text evidence="2">The sequence shown here is derived from an EMBL/GenBank/DDBJ whole genome shotgun (WGS) entry which is preliminary data.</text>
</comment>
<dbReference type="InterPro" id="IPR052196">
    <property type="entry name" value="Bact_Kbp"/>
</dbReference>
<name>A0A0Q1BGF9_9FLAO</name>
<protein>
    <submittedName>
        <fullName evidence="2">Peptidoglycan-binding protein</fullName>
    </submittedName>
</protein>
<dbReference type="InterPro" id="IPR036779">
    <property type="entry name" value="LysM_dom_sf"/>
</dbReference>
<dbReference type="STRING" id="346185.AAY42_05655"/>
<dbReference type="Gene3D" id="3.10.350.10">
    <property type="entry name" value="LysM domain"/>
    <property type="match status" value="1"/>
</dbReference>
<dbReference type="RefSeq" id="WP_055393201.1">
    <property type="nucleotide sequence ID" value="NZ_LCTZ01000002.1"/>
</dbReference>
<dbReference type="PANTHER" id="PTHR34700">
    <property type="entry name" value="POTASSIUM BINDING PROTEIN KBP"/>
    <property type="match status" value="1"/>
</dbReference>
<dbReference type="CDD" id="cd00118">
    <property type="entry name" value="LysM"/>
    <property type="match status" value="1"/>
</dbReference>
<feature type="domain" description="LysM" evidence="1">
    <location>
        <begin position="74"/>
        <end position="123"/>
    </location>
</feature>
<dbReference type="SMART" id="SM00257">
    <property type="entry name" value="LysM"/>
    <property type="match status" value="1"/>
</dbReference>
<dbReference type="PANTHER" id="PTHR34700:SF4">
    <property type="entry name" value="PHAGE-LIKE ELEMENT PBSX PROTEIN XKDP"/>
    <property type="match status" value="1"/>
</dbReference>